<evidence type="ECO:0000313" key="2">
    <source>
        <dbReference type="Proteomes" id="UP000005289"/>
    </source>
</evidence>
<proteinExistence type="predicted"/>
<evidence type="ECO:0000313" key="1">
    <source>
        <dbReference type="EMBL" id="AHF00160.1"/>
    </source>
</evidence>
<keyword evidence="2" id="KW-1185">Reference proteome</keyword>
<dbReference type="AlphaFoldDB" id="W0DNM0"/>
<reference evidence="1 2" key="1">
    <citation type="submission" date="2013-12" db="EMBL/GenBank/DDBJ databases">
        <authorList>
            <consortium name="DOE Joint Genome Institute"/>
            <person name="Muyzer G."/>
            <person name="Huntemann M."/>
            <person name="Han J."/>
            <person name="Chen A."/>
            <person name="Kyrpides N."/>
            <person name="Mavromatis K."/>
            <person name="Markowitz V."/>
            <person name="Palaniappan K."/>
            <person name="Ivanova N."/>
            <person name="Schaumberg A."/>
            <person name="Pati A."/>
            <person name="Liolios K."/>
            <person name="Nordberg H.P."/>
            <person name="Cantor M.N."/>
            <person name="Hua S.X."/>
            <person name="Woyke T."/>
        </authorList>
    </citation>
    <scope>NUCLEOTIDE SEQUENCE [LARGE SCALE GENOMIC DNA]</scope>
    <source>
        <strain evidence="1 2">ARh 1</strain>
    </source>
</reference>
<dbReference type="KEGG" id="tti:THITH_10930"/>
<protein>
    <submittedName>
        <fullName evidence="1">Uncharacterized protein</fullName>
    </submittedName>
</protein>
<dbReference type="Proteomes" id="UP000005289">
    <property type="component" value="Chromosome"/>
</dbReference>
<organism evidence="1 2">
    <name type="scientific">Thioalkalivibrio paradoxus ARh 1</name>
    <dbReference type="NCBI Taxonomy" id="713585"/>
    <lineage>
        <taxon>Bacteria</taxon>
        <taxon>Pseudomonadati</taxon>
        <taxon>Pseudomonadota</taxon>
        <taxon>Gammaproteobacteria</taxon>
        <taxon>Chromatiales</taxon>
        <taxon>Ectothiorhodospiraceae</taxon>
        <taxon>Thioalkalivibrio</taxon>
    </lineage>
</organism>
<dbReference type="HOGENOM" id="CLU_3067263_0_0_6"/>
<dbReference type="EMBL" id="CP007029">
    <property type="protein sequence ID" value="AHF00160.1"/>
    <property type="molecule type" value="Genomic_DNA"/>
</dbReference>
<gene>
    <name evidence="1" type="ORF">THITH_10930</name>
</gene>
<accession>W0DNM0</accession>
<dbReference type="STRING" id="713585.THITH_10930"/>
<sequence length="53" mass="5655">MRIDRQGEARDAGVDLRHQSGHGRVFCGACLDRTLADMMLAGAGRPDSGAVAW</sequence>
<name>W0DNM0_9GAMM</name>